<proteinExistence type="predicted"/>
<dbReference type="AlphaFoldDB" id="A0AAE3G058"/>
<evidence type="ECO:0000256" key="2">
    <source>
        <dbReference type="ARBA" id="ARBA00022964"/>
    </source>
</evidence>
<feature type="binding site" evidence="5">
    <location>
        <position position="136"/>
    </location>
    <ligand>
        <name>Fe cation</name>
        <dbReference type="ChEBI" id="CHEBI:24875"/>
        <note>catalytic</note>
    </ligand>
</feature>
<feature type="binding site" evidence="5">
    <location>
        <position position="190"/>
    </location>
    <ligand>
        <name>Fe cation</name>
        <dbReference type="ChEBI" id="CHEBI:24875"/>
        <note>catalytic</note>
    </ligand>
</feature>
<evidence type="ECO:0000256" key="5">
    <source>
        <dbReference type="PIRSR" id="PIRSR604574-2"/>
    </source>
</evidence>
<dbReference type="Proteomes" id="UP001205843">
    <property type="component" value="Unassembled WGS sequence"/>
</dbReference>
<evidence type="ECO:0000256" key="3">
    <source>
        <dbReference type="ARBA" id="ARBA00023002"/>
    </source>
</evidence>
<protein>
    <submittedName>
        <fullName evidence="7">Alkylated DNA repair protein (DNA oxidative demethylase)</fullName>
        <ecNumber evidence="7">1.14.11.33</ecNumber>
    </submittedName>
</protein>
<sequence length="216" mass="24205">MMQDLFDGVETAEWREELCPGAVVLHGLALRHEKAILAAVEQVSRAVPFRRMVTPGGHTMSVEMTNCGSLGWVTDETGYRYAERDPLSGQRWPPLPEPFSQMAAEAADLCGFPGFEPDACLVNRYRPGTRLSLHQDRNERDFDQPIVSVSLGISAVFLFGGLRRRDKPHRVPLRHGDVVVWGGPARMRYHGVMPLKPDRHPLLGDCRINLTLRRAA</sequence>
<dbReference type="GO" id="GO:0005737">
    <property type="term" value="C:cytoplasm"/>
    <property type="evidence" value="ECO:0007669"/>
    <property type="project" value="TreeGrafter"/>
</dbReference>
<gene>
    <name evidence="7" type="ORF">J2T57_000098</name>
</gene>
<accession>A0AAE3G058</accession>
<organism evidence="7 8">
    <name type="scientific">Natronocella acetinitrilica</name>
    <dbReference type="NCBI Taxonomy" id="414046"/>
    <lineage>
        <taxon>Bacteria</taxon>
        <taxon>Pseudomonadati</taxon>
        <taxon>Pseudomonadota</taxon>
        <taxon>Gammaproteobacteria</taxon>
        <taxon>Chromatiales</taxon>
        <taxon>Ectothiorhodospiraceae</taxon>
        <taxon>Natronocella</taxon>
    </lineage>
</organism>
<dbReference type="PROSITE" id="PS51471">
    <property type="entry name" value="FE2OG_OXY"/>
    <property type="match status" value="1"/>
</dbReference>
<evidence type="ECO:0000256" key="1">
    <source>
        <dbReference type="ARBA" id="ARBA00022723"/>
    </source>
</evidence>
<comment type="cofactor">
    <cofactor evidence="5">
        <name>Fe(2+)</name>
        <dbReference type="ChEBI" id="CHEBI:29033"/>
    </cofactor>
    <text evidence="5">Binds 1 Fe(2+) ion per subunit.</text>
</comment>
<dbReference type="RefSeq" id="WP_253472633.1">
    <property type="nucleotide sequence ID" value="NZ_JALJXV010000001.1"/>
</dbReference>
<dbReference type="SUPFAM" id="SSF51197">
    <property type="entry name" value="Clavaminate synthase-like"/>
    <property type="match status" value="1"/>
</dbReference>
<feature type="domain" description="Fe2OG dioxygenase" evidence="6">
    <location>
        <begin position="116"/>
        <end position="216"/>
    </location>
</feature>
<feature type="binding site" evidence="5">
    <location>
        <position position="134"/>
    </location>
    <ligand>
        <name>Fe cation</name>
        <dbReference type="ChEBI" id="CHEBI:24875"/>
        <note>catalytic</note>
    </ligand>
</feature>
<dbReference type="EC" id="1.14.11.33" evidence="7"/>
<dbReference type="NCBIfam" id="NF011930">
    <property type="entry name" value="PRK15401.1"/>
    <property type="match status" value="1"/>
</dbReference>
<comment type="caution">
    <text evidence="7">The sequence shown here is derived from an EMBL/GenBank/DDBJ whole genome shotgun (WGS) entry which is preliminary data.</text>
</comment>
<dbReference type="Gene3D" id="2.60.120.590">
    <property type="entry name" value="Alpha-ketoglutarate-dependent dioxygenase AlkB-like"/>
    <property type="match status" value="1"/>
</dbReference>
<name>A0AAE3G058_9GAMM</name>
<keyword evidence="4 5" id="KW-0408">Iron</keyword>
<dbReference type="InterPro" id="IPR037151">
    <property type="entry name" value="AlkB-like_sf"/>
</dbReference>
<dbReference type="GO" id="GO:0008198">
    <property type="term" value="F:ferrous iron binding"/>
    <property type="evidence" value="ECO:0007669"/>
    <property type="project" value="TreeGrafter"/>
</dbReference>
<dbReference type="PANTHER" id="PTHR16557">
    <property type="entry name" value="ALKYLATED DNA REPAIR PROTEIN ALKB-RELATED"/>
    <property type="match status" value="1"/>
</dbReference>
<dbReference type="PANTHER" id="PTHR16557:SF2">
    <property type="entry name" value="NUCLEIC ACID DIOXYGENASE ALKBH1"/>
    <property type="match status" value="1"/>
</dbReference>
<keyword evidence="2" id="KW-0223">Dioxygenase</keyword>
<dbReference type="GO" id="GO:0035513">
    <property type="term" value="P:oxidative RNA demethylation"/>
    <property type="evidence" value="ECO:0007669"/>
    <property type="project" value="TreeGrafter"/>
</dbReference>
<dbReference type="Pfam" id="PF13532">
    <property type="entry name" value="2OG-FeII_Oxy_2"/>
    <property type="match status" value="1"/>
</dbReference>
<dbReference type="InterPro" id="IPR027450">
    <property type="entry name" value="AlkB-like"/>
</dbReference>
<dbReference type="EMBL" id="JALJXV010000001">
    <property type="protein sequence ID" value="MCP1673006.1"/>
    <property type="molecule type" value="Genomic_DNA"/>
</dbReference>
<keyword evidence="3 7" id="KW-0560">Oxidoreductase</keyword>
<evidence type="ECO:0000259" key="6">
    <source>
        <dbReference type="PROSITE" id="PS51471"/>
    </source>
</evidence>
<evidence type="ECO:0000313" key="7">
    <source>
        <dbReference type="EMBL" id="MCP1673006.1"/>
    </source>
</evidence>
<reference evidence="7" key="1">
    <citation type="submission" date="2022-03" db="EMBL/GenBank/DDBJ databases">
        <title>Genomic Encyclopedia of Type Strains, Phase III (KMG-III): the genomes of soil and plant-associated and newly described type strains.</title>
        <authorList>
            <person name="Whitman W."/>
        </authorList>
    </citation>
    <scope>NUCLEOTIDE SEQUENCE</scope>
    <source>
        <strain evidence="7">ANL 6-2</strain>
    </source>
</reference>
<evidence type="ECO:0000313" key="8">
    <source>
        <dbReference type="Proteomes" id="UP001205843"/>
    </source>
</evidence>
<keyword evidence="8" id="KW-1185">Reference proteome</keyword>
<dbReference type="GO" id="GO:0035515">
    <property type="term" value="F:oxidative RNA demethylase activity"/>
    <property type="evidence" value="ECO:0007669"/>
    <property type="project" value="TreeGrafter"/>
</dbReference>
<evidence type="ECO:0000256" key="4">
    <source>
        <dbReference type="ARBA" id="ARBA00023004"/>
    </source>
</evidence>
<dbReference type="GO" id="GO:0035516">
    <property type="term" value="F:broad specificity oxidative DNA demethylase activity"/>
    <property type="evidence" value="ECO:0007669"/>
    <property type="project" value="UniProtKB-EC"/>
</dbReference>
<keyword evidence="1 5" id="KW-0479">Metal-binding</keyword>
<dbReference type="InterPro" id="IPR005123">
    <property type="entry name" value="Oxoglu/Fe-dep_dioxygenase_dom"/>
</dbReference>
<dbReference type="InterPro" id="IPR004574">
    <property type="entry name" value="Alkb"/>
</dbReference>